<dbReference type="SUPFAM" id="SSF75001">
    <property type="entry name" value="Dipeptidyl peptidase I (cathepsin C), exclusion domain"/>
    <property type="match status" value="1"/>
</dbReference>
<organism evidence="4 5">
    <name type="scientific">Macrostomum lignano</name>
    <dbReference type="NCBI Taxonomy" id="282301"/>
    <lineage>
        <taxon>Eukaryota</taxon>
        <taxon>Metazoa</taxon>
        <taxon>Spiralia</taxon>
        <taxon>Lophotrochozoa</taxon>
        <taxon>Platyhelminthes</taxon>
        <taxon>Rhabditophora</taxon>
        <taxon>Macrostomorpha</taxon>
        <taxon>Macrostomida</taxon>
        <taxon>Macrostomidae</taxon>
        <taxon>Macrostomum</taxon>
    </lineage>
</organism>
<name>A0A1I8F8G2_9PLAT</name>
<feature type="compositionally biased region" description="Pro residues" evidence="1">
    <location>
        <begin position="73"/>
        <end position="88"/>
    </location>
</feature>
<feature type="domain" description="Cathepsin C exclusion" evidence="3">
    <location>
        <begin position="481"/>
        <end position="539"/>
    </location>
</feature>
<evidence type="ECO:0000313" key="5">
    <source>
        <dbReference type="WBParaSite" id="maker-unitig_23954-snap-gene-0.2-mRNA-1"/>
    </source>
</evidence>
<keyword evidence="2" id="KW-0732">Signal</keyword>
<dbReference type="InterPro" id="IPR014882">
    <property type="entry name" value="CathepsinC_exc"/>
</dbReference>
<protein>
    <submittedName>
        <fullName evidence="5">CathepsinC_exc domain-containing protein</fullName>
    </submittedName>
</protein>
<feature type="region of interest" description="Disordered" evidence="1">
    <location>
        <begin position="251"/>
        <end position="298"/>
    </location>
</feature>
<dbReference type="AlphaFoldDB" id="A0A1I8F8G2"/>
<dbReference type="InterPro" id="IPR036496">
    <property type="entry name" value="CathepsinC_exc_dom_sf"/>
</dbReference>
<feature type="compositionally biased region" description="Low complexity" evidence="1">
    <location>
        <begin position="253"/>
        <end position="263"/>
    </location>
</feature>
<dbReference type="WBParaSite" id="maker-unitig_23954-snap-gene-0.2-mRNA-1">
    <property type="protein sequence ID" value="maker-unitig_23954-snap-gene-0.2-mRNA-1"/>
    <property type="gene ID" value="maker-unitig_23954-snap-gene-0.2"/>
</dbReference>
<feature type="region of interest" description="Disordered" evidence="1">
    <location>
        <begin position="62"/>
        <end position="88"/>
    </location>
</feature>
<evidence type="ECO:0000313" key="4">
    <source>
        <dbReference type="Proteomes" id="UP000095280"/>
    </source>
</evidence>
<evidence type="ECO:0000256" key="1">
    <source>
        <dbReference type="SAM" id="MobiDB-lite"/>
    </source>
</evidence>
<sequence>GLFCQLCFVLSLAPLSRDLSLGCVNSSPAVDGVRALVWREETDERSACCAVTGLEQALEQPEVRSRLDANVSRPPPNSRPIRPGPHPVPPAYSVRFTAKCIREYLVITRFISPNGSPRRSRTDVISTTPACWPLTPEQRRTLGSVAKMLQLARRLIKALAPRPALRMASVFEGSAAHRVPRDCRPCEQNLTHGRIQRDARLTVPTLHISVDDLQTSHLDLLDLRPSLTDPATRWLRYSTNSNELADGRRPLLSAASSSSSSQSGPRHASPVAAVHDPLDFGLPEQQTGPGHLGPARADPIDIDAGRGASARVRFEIAMGRALERQVRGLAPRLAVRSNLKEGGCRSTLRNRECSRRSIVWLRDAAWSVDRLLRELADDIRLVARKGQAEAGAGQAVRHQAAAGLENGGSRRSRPTTMLATVRPAYAVSTPWLAAPEAPVGGSRRRLPAGSQQQQKQCEVTRPPSCHKRGIVQANRRPQSRYADALGTWQIWESERYGGNSSISCNGQAHYKYSLNVTLQYPDQAVDSFGNVGFWTLVYN</sequence>
<evidence type="ECO:0000259" key="3">
    <source>
        <dbReference type="Pfam" id="PF08773"/>
    </source>
</evidence>
<feature type="signal peptide" evidence="2">
    <location>
        <begin position="1"/>
        <end position="18"/>
    </location>
</feature>
<accession>A0A1I8F8G2</accession>
<dbReference type="Pfam" id="PF08773">
    <property type="entry name" value="CathepsinC_exc"/>
    <property type="match status" value="1"/>
</dbReference>
<dbReference type="Proteomes" id="UP000095280">
    <property type="component" value="Unplaced"/>
</dbReference>
<dbReference type="Gene3D" id="2.40.128.80">
    <property type="entry name" value="Cathepsin C, exclusion domain"/>
    <property type="match status" value="1"/>
</dbReference>
<keyword evidence="4" id="KW-1185">Reference proteome</keyword>
<evidence type="ECO:0000256" key="2">
    <source>
        <dbReference type="SAM" id="SignalP"/>
    </source>
</evidence>
<proteinExistence type="predicted"/>
<feature type="chain" id="PRO_5009318608" evidence="2">
    <location>
        <begin position="19"/>
        <end position="539"/>
    </location>
</feature>
<reference evidence="5" key="1">
    <citation type="submission" date="2016-11" db="UniProtKB">
        <authorList>
            <consortium name="WormBaseParasite"/>
        </authorList>
    </citation>
    <scope>IDENTIFICATION</scope>
</reference>
<feature type="region of interest" description="Disordered" evidence="1">
    <location>
        <begin position="437"/>
        <end position="464"/>
    </location>
</feature>